<evidence type="ECO:0000313" key="2">
    <source>
        <dbReference type="EMBL" id="BAG41446.1"/>
    </source>
</evidence>
<accession>B2ZXM0</accession>
<organism evidence="2 3">
    <name type="scientific">Ralstonia phage phiRSL1</name>
    <dbReference type="NCBI Taxonomy" id="1980924"/>
    <lineage>
        <taxon>Viruses</taxon>
        <taxon>Duplodnaviria</taxon>
        <taxon>Heunggongvirae</taxon>
        <taxon>Uroviricota</taxon>
        <taxon>Caudoviricetes</taxon>
        <taxon>Mieseafarmvirus</taxon>
        <taxon>Mieseafarmvirus RSL1</taxon>
    </lineage>
</organism>
<sequence>MSQMNKLIPQLQLAGKRGPTEEQVAHRAEQRLGRRSAIWLSLLTRR</sequence>
<proteinExistence type="predicted"/>
<evidence type="ECO:0000256" key="1">
    <source>
        <dbReference type="SAM" id="MobiDB-lite"/>
    </source>
</evidence>
<protein>
    <submittedName>
        <fullName evidence="2">Uncharacterized protein</fullName>
    </submittedName>
</protein>
<feature type="compositionally biased region" description="Basic and acidic residues" evidence="1">
    <location>
        <begin position="18"/>
        <end position="28"/>
    </location>
</feature>
<feature type="region of interest" description="Disordered" evidence="1">
    <location>
        <begin position="1"/>
        <end position="28"/>
    </location>
</feature>
<dbReference type="EMBL" id="AB366653">
    <property type="protein sequence ID" value="BAG41446.1"/>
    <property type="molecule type" value="Genomic_DNA"/>
</dbReference>
<name>B2ZXM0_9CAUD</name>
<reference evidence="2 3" key="1">
    <citation type="journal article" date="2010" name="Virology">
        <title>A jumbo phage infecting the phytopathogen Ralstonia solanacearum defines a new lineage of the Myoviridae family.</title>
        <authorList>
            <person name="Yamada T."/>
            <person name="Satoh S."/>
            <person name="Ishikawa H."/>
            <person name="Fujiwara A."/>
            <person name="Kawasaki T."/>
            <person name="Fujie M."/>
            <person name="Ogata H."/>
        </authorList>
    </citation>
    <scope>NUCLEOTIDE SEQUENCE [LARGE SCALE GENOMIC DNA]</scope>
</reference>
<dbReference type="RefSeq" id="YP_001949876.1">
    <property type="nucleotide sequence ID" value="NC_010811.2"/>
</dbReference>
<evidence type="ECO:0000313" key="3">
    <source>
        <dbReference type="Proteomes" id="UP000001034"/>
    </source>
</evidence>
<dbReference type="KEGG" id="vg:6369886"/>
<dbReference type="GeneID" id="6369886"/>
<dbReference type="Proteomes" id="UP000001034">
    <property type="component" value="Segment"/>
</dbReference>
<keyword evidence="3" id="KW-1185">Reference proteome</keyword>